<evidence type="ECO:0000313" key="2">
    <source>
        <dbReference type="EMBL" id="WNF24327.1"/>
    </source>
</evidence>
<dbReference type="EMBL" id="CP134494">
    <property type="protein sequence ID" value="WNF24327.1"/>
    <property type="molecule type" value="Genomic_DNA"/>
</dbReference>
<gene>
    <name evidence="2" type="ORF">RH061_07535</name>
</gene>
<dbReference type="SUPFAM" id="SSF158504">
    <property type="entry name" value="BH2638-like"/>
    <property type="match status" value="1"/>
</dbReference>
<dbReference type="InterPro" id="IPR007920">
    <property type="entry name" value="UPF0223"/>
</dbReference>
<organism evidence="2 3">
    <name type="scientific">Mesobacillus jeotgali</name>
    <dbReference type="NCBI Taxonomy" id="129985"/>
    <lineage>
        <taxon>Bacteria</taxon>
        <taxon>Bacillati</taxon>
        <taxon>Bacillota</taxon>
        <taxon>Bacilli</taxon>
        <taxon>Bacillales</taxon>
        <taxon>Bacillaceae</taxon>
        <taxon>Mesobacillus</taxon>
    </lineage>
</organism>
<keyword evidence="3" id="KW-1185">Reference proteome</keyword>
<dbReference type="Gene3D" id="1.10.220.80">
    <property type="entry name" value="BH2638-like"/>
    <property type="match status" value="1"/>
</dbReference>
<dbReference type="Proteomes" id="UP001303324">
    <property type="component" value="Chromosome"/>
</dbReference>
<comment type="similarity">
    <text evidence="1">Belongs to the UPF0223 family.</text>
</comment>
<dbReference type="NCBIfam" id="NF003353">
    <property type="entry name" value="PRK04387.1"/>
    <property type="match status" value="1"/>
</dbReference>
<protein>
    <recommendedName>
        <fullName evidence="1">UPF0223 protein RH061_07535</fullName>
    </recommendedName>
</protein>
<name>A0ABY9VK50_9BACI</name>
<dbReference type="PIRSF" id="PIRSF037260">
    <property type="entry name" value="UPF0223"/>
    <property type="match status" value="1"/>
</dbReference>
<dbReference type="InterPro" id="IPR023324">
    <property type="entry name" value="BH2638-like_sf"/>
</dbReference>
<dbReference type="HAMAP" id="MF_01041">
    <property type="entry name" value="UPF0223"/>
    <property type="match status" value="1"/>
</dbReference>
<dbReference type="RefSeq" id="WP_311075084.1">
    <property type="nucleotide sequence ID" value="NZ_CP134494.1"/>
</dbReference>
<evidence type="ECO:0000313" key="3">
    <source>
        <dbReference type="Proteomes" id="UP001303324"/>
    </source>
</evidence>
<accession>A0ABY9VK50</accession>
<evidence type="ECO:0000256" key="1">
    <source>
        <dbReference type="HAMAP-Rule" id="MF_01041"/>
    </source>
</evidence>
<sequence length="96" mass="11426">MEYQYPIDYTWSTDEIVDVIHFYECIEKAYEKGIDRDLLLQAYRRFKEVVPGKAQEKTLFNEFEEVSGYVPYQAVKEIKQTGSGERIKVVPKRPKR</sequence>
<reference evidence="2 3" key="1">
    <citation type="submission" date="2023-09" db="EMBL/GenBank/DDBJ databases">
        <title>Microbial mechanism of fulvic acid promoting antimony reduction mineralization in rice fields.</title>
        <authorList>
            <person name="Chen G."/>
            <person name="Lan J."/>
        </authorList>
    </citation>
    <scope>NUCLEOTIDE SEQUENCE [LARGE SCALE GENOMIC DNA]</scope>
    <source>
        <strain evidence="2 3">PS1</strain>
    </source>
</reference>
<dbReference type="Pfam" id="PF05256">
    <property type="entry name" value="UPF0223"/>
    <property type="match status" value="1"/>
</dbReference>
<proteinExistence type="inferred from homology"/>